<comment type="caution">
    <text evidence="1">The sequence shown here is derived from an EMBL/GenBank/DDBJ whole genome shotgun (WGS) entry which is preliminary data.</text>
</comment>
<dbReference type="Proteomes" id="UP001060085">
    <property type="component" value="Linkage Group LG06"/>
</dbReference>
<evidence type="ECO:0000313" key="2">
    <source>
        <dbReference type="Proteomes" id="UP001060085"/>
    </source>
</evidence>
<protein>
    <submittedName>
        <fullName evidence="1">Uncharacterized protein</fullName>
    </submittedName>
</protein>
<sequence length="1374" mass="156985">MLASLWASMEVSSVHKFLFFLQLLLSLLPLLTCSHGSDPSPFPPNFLFGTASSAYQYEGAYLTDGKGLNSWDVFSHDSPESIVDGSNGDVTVDQYHRYQEHIDLMTSMGINSYEFSISWARILPRGRYGEVNSAGIDYYNKLIDALLLKGIQPFVVLNHFDIPIELDHRYESWLSPKLVEDFKYLADICFKNFGDRVKYWVTFSEPNMMIELGYLAGVAPPNRCSTPFGHCAQGDSEKEPFIAGHNIILAHAAAAKLYKTKYQKDQGGSIGFIVETAWFEPISNSTADKLAAERAQSFFSNWFLDPIMFGRYPKEMQDMLGSVLPKFSSNDVEDLKMGIDFIGINHYTGSYVQDCLYSSCGPFISNTTGYFISTFTKNGVPIGEPTGMEPPFYVYPPGLEKIVTYMKERYNNTPMFITENGYCEISKPNYTVEDSVNDVKRVEYLRSYLDSLKTAIRKGADVRGYFLWTLLDSFEWTNGYTKRYGIHHVDHSTLKITPKKSAAWYRQFIAQHRSIKATSSAYQVRFSLHLFAVGGIIVIEILYDLLNFYQYEGAYLTDGKGLNTWDVFTHDSPGETLLLISIIGIRYLYNLILCLSPFCYQPHVVAVHLYFEAGRNSIIRNIIYGPDIFPTLTRNTSILWLQWESTVTSSQFPGPESSPVRGRYGELNYAGIDYYNKLIDALVLKGIQPFVVINHFDIPIELENRYGAWLSRKVVEDFKYLADICFKNFGDRVKYWVTFSEPNMLITLGYLAGVAPPNRCSIPFGHCAQGDSDKEPFVAAHNVILAHAAVVKLYKTKYQKEQGGNIGFISETVWFEPISNSKADKLAAERAQSFFSNWQVAGPDCFWKISFRNARYFRIRVTKIFKKRSRRPENWSGFYWHQPLYRGVCSRLLVFVLWIMDLKYNRKGADVRGYFIWTLLDSFEWTNGYTRRYGIHHVDHSTLKITPKKSAKWYKQFIAQDKIIKATYEGGFMDDGKGLNNWDVFSHKKNGLIDDGSNGDVSVDEYHRYQLEEKKMNKLTGFFHGIILYIHTHTGLQPFVVLNHFDIPIELEDRYGAWLSHQSVEDFKYLADICFNKFGNRVKYWVTFSEPNMLAIFGYRFGNFPPNRCSKPFGDCAQGDSNKEPYIAAHNIILAHAAAVKLYKTTYQKEQGGSIGFIVQASWYEPISNSTADKFLDPIIFGRYPTEMTEILGSTLPVFSGNDLEDLKLGVDFLGINHYFSWYVQDCMNSSCGSLPGASWTDGYIKTTDVKDGIPIGELVSYAELTDSSSTIEESLNDLKRVDYLSNYLDALLTAIRKGADVRGYFVWTLLDVFEWNFGYTKRYGLHHVDHSTLKITPKLSATWYKQFIANQTTIRAVVPETNTHVSYDQSLEM</sequence>
<reference evidence="2" key="1">
    <citation type="journal article" date="2023" name="Nat. Plants">
        <title>Single-cell RNA sequencing provides a high-resolution roadmap for understanding the multicellular compartmentation of specialized metabolism.</title>
        <authorList>
            <person name="Sun S."/>
            <person name="Shen X."/>
            <person name="Li Y."/>
            <person name="Li Y."/>
            <person name="Wang S."/>
            <person name="Li R."/>
            <person name="Zhang H."/>
            <person name="Shen G."/>
            <person name="Guo B."/>
            <person name="Wei J."/>
            <person name="Xu J."/>
            <person name="St-Pierre B."/>
            <person name="Chen S."/>
            <person name="Sun C."/>
        </authorList>
    </citation>
    <scope>NUCLEOTIDE SEQUENCE [LARGE SCALE GENOMIC DNA]</scope>
</reference>
<accession>A0ACC0ABF2</accession>
<name>A0ACC0ABF2_CATRO</name>
<dbReference type="EMBL" id="CM044706">
    <property type="protein sequence ID" value="KAI5656821.1"/>
    <property type="molecule type" value="Genomic_DNA"/>
</dbReference>
<evidence type="ECO:0000313" key="1">
    <source>
        <dbReference type="EMBL" id="KAI5656821.1"/>
    </source>
</evidence>
<keyword evidence="2" id="KW-1185">Reference proteome</keyword>
<proteinExistence type="predicted"/>
<gene>
    <name evidence="1" type="ORF">M9H77_25614</name>
</gene>
<organism evidence="1 2">
    <name type="scientific">Catharanthus roseus</name>
    <name type="common">Madagascar periwinkle</name>
    <name type="synonym">Vinca rosea</name>
    <dbReference type="NCBI Taxonomy" id="4058"/>
    <lineage>
        <taxon>Eukaryota</taxon>
        <taxon>Viridiplantae</taxon>
        <taxon>Streptophyta</taxon>
        <taxon>Embryophyta</taxon>
        <taxon>Tracheophyta</taxon>
        <taxon>Spermatophyta</taxon>
        <taxon>Magnoliopsida</taxon>
        <taxon>eudicotyledons</taxon>
        <taxon>Gunneridae</taxon>
        <taxon>Pentapetalae</taxon>
        <taxon>asterids</taxon>
        <taxon>lamiids</taxon>
        <taxon>Gentianales</taxon>
        <taxon>Apocynaceae</taxon>
        <taxon>Rauvolfioideae</taxon>
        <taxon>Vinceae</taxon>
        <taxon>Catharanthinae</taxon>
        <taxon>Catharanthus</taxon>
    </lineage>
</organism>